<dbReference type="RefSeq" id="WP_057805579.1">
    <property type="nucleotide sequence ID" value="NZ_AZGO01000003.1"/>
</dbReference>
<accession>A0A922PWG4</accession>
<evidence type="ECO:0000256" key="1">
    <source>
        <dbReference type="SAM" id="Phobius"/>
    </source>
</evidence>
<keyword evidence="1" id="KW-1133">Transmembrane helix</keyword>
<keyword evidence="1" id="KW-0812">Transmembrane</keyword>
<dbReference type="Proteomes" id="UP000051085">
    <property type="component" value="Unassembled WGS sequence"/>
</dbReference>
<proteinExistence type="predicted"/>
<dbReference type="EMBL" id="AZGO01000003">
    <property type="protein sequence ID" value="KRM37981.1"/>
    <property type="molecule type" value="Genomic_DNA"/>
</dbReference>
<comment type="caution">
    <text evidence="2">The sequence shown here is derived from an EMBL/GenBank/DDBJ whole genome shotgun (WGS) entry which is preliminary data.</text>
</comment>
<sequence length="64" mass="7167">MKSFFKNQRLTAGVALVSLVLLVITALPSLHTPKWLQIIILVVFLVCAVVFTVSSGLDRYRNHQ</sequence>
<feature type="transmembrane region" description="Helical" evidence="1">
    <location>
        <begin position="35"/>
        <end position="57"/>
    </location>
</feature>
<keyword evidence="1" id="KW-0472">Membrane</keyword>
<name>A0A922PWG4_9LACO</name>
<protein>
    <submittedName>
        <fullName evidence="2">Uncharacterized protein</fullName>
    </submittedName>
</protein>
<evidence type="ECO:0000313" key="3">
    <source>
        <dbReference type="Proteomes" id="UP000051085"/>
    </source>
</evidence>
<dbReference type="AlphaFoldDB" id="A0A922PWG4"/>
<reference evidence="2 3" key="1">
    <citation type="journal article" date="2015" name="Genome Announc.">
        <title>Expanding the biotechnology potential of lactobacilli through comparative genomics of 213 strains and associated genera.</title>
        <authorList>
            <person name="Sun Z."/>
            <person name="Harris H.M."/>
            <person name="McCann A."/>
            <person name="Guo C."/>
            <person name="Argimon S."/>
            <person name="Zhang W."/>
            <person name="Yang X."/>
            <person name="Jeffery I.B."/>
            <person name="Cooney J.C."/>
            <person name="Kagawa T.F."/>
            <person name="Liu W."/>
            <person name="Song Y."/>
            <person name="Salvetti E."/>
            <person name="Wrobel A."/>
            <person name="Rasinkangas P."/>
            <person name="Parkhill J."/>
            <person name="Rea M.C."/>
            <person name="O'Sullivan O."/>
            <person name="Ritari J."/>
            <person name="Douillard F.P."/>
            <person name="Paul Ross R."/>
            <person name="Yang R."/>
            <person name="Briner A.E."/>
            <person name="Felis G.E."/>
            <person name="de Vos W.M."/>
            <person name="Barrangou R."/>
            <person name="Klaenhammer T.R."/>
            <person name="Caufield P.W."/>
            <person name="Cui Y."/>
            <person name="Zhang H."/>
            <person name="O'Toole P.W."/>
        </authorList>
    </citation>
    <scope>NUCLEOTIDE SEQUENCE [LARGE SCALE GENOMIC DNA]</scope>
    <source>
        <strain evidence="2 3">DSM 8475</strain>
    </source>
</reference>
<dbReference type="GeneID" id="87979626"/>
<evidence type="ECO:0000313" key="2">
    <source>
        <dbReference type="EMBL" id="KRM37981.1"/>
    </source>
</evidence>
<gene>
    <name evidence="2" type="ORF">FD34_GL001107</name>
</gene>
<organism evidence="2 3">
    <name type="scientific">Limosilactobacillus pontis DSM 8475</name>
    <dbReference type="NCBI Taxonomy" id="1423794"/>
    <lineage>
        <taxon>Bacteria</taxon>
        <taxon>Bacillati</taxon>
        <taxon>Bacillota</taxon>
        <taxon>Bacilli</taxon>
        <taxon>Lactobacillales</taxon>
        <taxon>Lactobacillaceae</taxon>
        <taxon>Limosilactobacillus</taxon>
    </lineage>
</organism>